<dbReference type="Proteomes" id="UP001153954">
    <property type="component" value="Unassembled WGS sequence"/>
</dbReference>
<keyword evidence="2" id="KW-0233">DNA recombination</keyword>
<protein>
    <recommendedName>
        <fullName evidence="3">Tyr recombinase domain-containing protein</fullName>
    </recommendedName>
</protein>
<evidence type="ECO:0000259" key="3">
    <source>
        <dbReference type="PROSITE" id="PS51898"/>
    </source>
</evidence>
<dbReference type="GO" id="GO:0006310">
    <property type="term" value="P:DNA recombination"/>
    <property type="evidence" value="ECO:0007669"/>
    <property type="project" value="UniProtKB-KW"/>
</dbReference>
<dbReference type="PANTHER" id="PTHR35617:SF3">
    <property type="entry name" value="CORE-BINDING (CB) DOMAIN-CONTAINING PROTEIN"/>
    <property type="match status" value="1"/>
</dbReference>
<dbReference type="PROSITE" id="PS51898">
    <property type="entry name" value="TYR_RECOMBINASE"/>
    <property type="match status" value="1"/>
</dbReference>
<dbReference type="InterPro" id="IPR013762">
    <property type="entry name" value="Integrase-like_cat_sf"/>
</dbReference>
<comment type="caution">
    <text evidence="4">The sequence shown here is derived from an EMBL/GenBank/DDBJ whole genome shotgun (WGS) entry which is preliminary data.</text>
</comment>
<dbReference type="InterPro" id="IPR002104">
    <property type="entry name" value="Integrase_catalytic"/>
</dbReference>
<dbReference type="AlphaFoldDB" id="A0AAU9UIU3"/>
<dbReference type="GO" id="GO:0003677">
    <property type="term" value="F:DNA binding"/>
    <property type="evidence" value="ECO:0007669"/>
    <property type="project" value="UniProtKB-KW"/>
</dbReference>
<evidence type="ECO:0000313" key="5">
    <source>
        <dbReference type="Proteomes" id="UP001153954"/>
    </source>
</evidence>
<sequence length="271" mass="30758">MLASLSGNTKKQYNVTYKLWWQFCLDRNISNFESTVATVISFLTNEFNKGASYGTLNSHSKPKYNYSWDPQLVLNHISSWFPNRNINLEQLTKKLVILLALCTAQRVQTLSLINLNNIYFSDSGAKIFITDLIKTSAPGRDQPLLILPYFKENISICPATALSDYIYVTKHLRNKEDNRLILTFKKPNKPATTQTISRWIKNVLSESGVNISIFSAHSTRHASTSTACASGVCVDNIRKTAGWTKHSESFARFYKLNVINENEFAESILQE</sequence>
<accession>A0AAU9UIU3</accession>
<dbReference type="Gene3D" id="1.10.443.10">
    <property type="entry name" value="Intergrase catalytic core"/>
    <property type="match status" value="1"/>
</dbReference>
<name>A0AAU9UIU3_EUPED</name>
<evidence type="ECO:0000256" key="1">
    <source>
        <dbReference type="ARBA" id="ARBA00023125"/>
    </source>
</evidence>
<dbReference type="Gene3D" id="1.10.150.130">
    <property type="match status" value="1"/>
</dbReference>
<proteinExistence type="predicted"/>
<dbReference type="EMBL" id="CAKOGL010000020">
    <property type="protein sequence ID" value="CAH2098699.1"/>
    <property type="molecule type" value="Genomic_DNA"/>
</dbReference>
<evidence type="ECO:0000256" key="2">
    <source>
        <dbReference type="ARBA" id="ARBA00023172"/>
    </source>
</evidence>
<organism evidence="4 5">
    <name type="scientific">Euphydryas editha</name>
    <name type="common">Edith's checkerspot</name>
    <dbReference type="NCBI Taxonomy" id="104508"/>
    <lineage>
        <taxon>Eukaryota</taxon>
        <taxon>Metazoa</taxon>
        <taxon>Ecdysozoa</taxon>
        <taxon>Arthropoda</taxon>
        <taxon>Hexapoda</taxon>
        <taxon>Insecta</taxon>
        <taxon>Pterygota</taxon>
        <taxon>Neoptera</taxon>
        <taxon>Endopterygota</taxon>
        <taxon>Lepidoptera</taxon>
        <taxon>Glossata</taxon>
        <taxon>Ditrysia</taxon>
        <taxon>Papilionoidea</taxon>
        <taxon>Nymphalidae</taxon>
        <taxon>Nymphalinae</taxon>
        <taxon>Euphydryas</taxon>
    </lineage>
</organism>
<dbReference type="GO" id="GO:0015074">
    <property type="term" value="P:DNA integration"/>
    <property type="evidence" value="ECO:0007669"/>
    <property type="project" value="InterPro"/>
</dbReference>
<dbReference type="InterPro" id="IPR011010">
    <property type="entry name" value="DNA_brk_join_enz"/>
</dbReference>
<dbReference type="PANTHER" id="PTHR35617">
    <property type="entry name" value="PHAGE_INTEGRASE DOMAIN-CONTAINING PROTEIN"/>
    <property type="match status" value="1"/>
</dbReference>
<keyword evidence="5" id="KW-1185">Reference proteome</keyword>
<feature type="domain" description="Tyr recombinase" evidence="3">
    <location>
        <begin position="60"/>
        <end position="269"/>
    </location>
</feature>
<evidence type="ECO:0000313" key="4">
    <source>
        <dbReference type="EMBL" id="CAH2098699.1"/>
    </source>
</evidence>
<dbReference type="SUPFAM" id="SSF56349">
    <property type="entry name" value="DNA breaking-rejoining enzymes"/>
    <property type="match status" value="1"/>
</dbReference>
<dbReference type="SUPFAM" id="SSF47823">
    <property type="entry name" value="lambda integrase-like, N-terminal domain"/>
    <property type="match status" value="1"/>
</dbReference>
<dbReference type="InterPro" id="IPR010998">
    <property type="entry name" value="Integrase_recombinase_N"/>
</dbReference>
<dbReference type="Pfam" id="PF00589">
    <property type="entry name" value="Phage_integrase"/>
    <property type="match status" value="1"/>
</dbReference>
<keyword evidence="1" id="KW-0238">DNA-binding</keyword>
<gene>
    <name evidence="4" type="ORF">EEDITHA_LOCUS13792</name>
</gene>
<reference evidence="4" key="1">
    <citation type="submission" date="2022-03" db="EMBL/GenBank/DDBJ databases">
        <authorList>
            <person name="Tunstrom K."/>
        </authorList>
    </citation>
    <scope>NUCLEOTIDE SEQUENCE</scope>
</reference>